<evidence type="ECO:0000256" key="2">
    <source>
        <dbReference type="ARBA" id="ARBA00007200"/>
    </source>
</evidence>
<evidence type="ECO:0000256" key="5">
    <source>
        <dbReference type="ARBA" id="ARBA00022989"/>
    </source>
</evidence>
<keyword evidence="4" id="KW-0677">Repeat</keyword>
<evidence type="ECO:0000256" key="3">
    <source>
        <dbReference type="ARBA" id="ARBA00022692"/>
    </source>
</evidence>
<dbReference type="Pfam" id="PF20519">
    <property type="entry name" value="Polycystin_dom"/>
    <property type="match status" value="1"/>
</dbReference>
<dbReference type="Proteomes" id="UP000824540">
    <property type="component" value="Unassembled WGS sequence"/>
</dbReference>
<gene>
    <name evidence="8" type="ORF">JZ751_026710</name>
</gene>
<evidence type="ECO:0000256" key="4">
    <source>
        <dbReference type="ARBA" id="ARBA00022737"/>
    </source>
</evidence>
<reference evidence="8" key="1">
    <citation type="thesis" date="2021" institute="BYU ScholarsArchive" country="Provo, UT, USA">
        <title>Applications of and Algorithms for Genome Assembly and Genomic Analyses with an Emphasis on Marine Teleosts.</title>
        <authorList>
            <person name="Pickett B.D."/>
        </authorList>
    </citation>
    <scope>NUCLEOTIDE SEQUENCE</scope>
    <source>
        <strain evidence="8">HI-2016</strain>
    </source>
</reference>
<name>A0A8T2PCV8_9TELE</name>
<keyword evidence="5" id="KW-1133">Transmembrane helix</keyword>
<comment type="similarity">
    <text evidence="2">Belongs to the polycystin family.</text>
</comment>
<evidence type="ECO:0000313" key="9">
    <source>
        <dbReference type="Proteomes" id="UP000824540"/>
    </source>
</evidence>
<evidence type="ECO:0000259" key="7">
    <source>
        <dbReference type="Pfam" id="PF20519"/>
    </source>
</evidence>
<keyword evidence="3" id="KW-0812">Transmembrane</keyword>
<proteinExistence type="inferred from homology"/>
<keyword evidence="6" id="KW-0472">Membrane</keyword>
<dbReference type="GO" id="GO:0006816">
    <property type="term" value="P:calcium ion transport"/>
    <property type="evidence" value="ECO:0007669"/>
    <property type="project" value="TreeGrafter"/>
</dbReference>
<dbReference type="AlphaFoldDB" id="A0A8T2PCV8"/>
<protein>
    <recommendedName>
        <fullName evidence="7">Polycystin domain-containing protein</fullName>
    </recommendedName>
</protein>
<keyword evidence="9" id="KW-1185">Reference proteome</keyword>
<comment type="subcellular location">
    <subcellularLocation>
        <location evidence="1">Membrane</location>
        <topology evidence="1">Multi-pass membrane protein</topology>
    </subcellularLocation>
</comment>
<dbReference type="PANTHER" id="PTHR46730:SF2">
    <property type="entry name" value="POLYCYSTIN-1 ISOFORM X1"/>
    <property type="match status" value="1"/>
</dbReference>
<evidence type="ECO:0000256" key="1">
    <source>
        <dbReference type="ARBA" id="ARBA00004141"/>
    </source>
</evidence>
<accession>A0A8T2PCV8</accession>
<dbReference type="PANTHER" id="PTHR46730">
    <property type="entry name" value="POLYCYSTIN-1"/>
    <property type="match status" value="1"/>
</dbReference>
<comment type="caution">
    <text evidence="8">The sequence shown here is derived from an EMBL/GenBank/DDBJ whole genome shotgun (WGS) entry which is preliminary data.</text>
</comment>
<organism evidence="8 9">
    <name type="scientific">Albula glossodonta</name>
    <name type="common">roundjaw bonefish</name>
    <dbReference type="NCBI Taxonomy" id="121402"/>
    <lineage>
        <taxon>Eukaryota</taxon>
        <taxon>Metazoa</taxon>
        <taxon>Chordata</taxon>
        <taxon>Craniata</taxon>
        <taxon>Vertebrata</taxon>
        <taxon>Euteleostomi</taxon>
        <taxon>Actinopterygii</taxon>
        <taxon>Neopterygii</taxon>
        <taxon>Teleostei</taxon>
        <taxon>Albuliformes</taxon>
        <taxon>Albulidae</taxon>
        <taxon>Albula</taxon>
    </lineage>
</organism>
<feature type="domain" description="Polycystin" evidence="7">
    <location>
        <begin position="2"/>
        <end position="74"/>
    </location>
</feature>
<dbReference type="OrthoDB" id="6022660at2759"/>
<dbReference type="InterPro" id="IPR046791">
    <property type="entry name" value="Polycystin_dom"/>
</dbReference>
<sequence length="88" mass="9751">MGGDIVELGNSSELTRQLLSKLQNTHWINAATRAVHVEFTQYHKETALFVTVTVVLQWPQADMALGSVSIQPFHIPPLHSGPDLQMAM</sequence>
<evidence type="ECO:0000313" key="8">
    <source>
        <dbReference type="EMBL" id="KAG9350355.1"/>
    </source>
</evidence>
<dbReference type="GO" id="GO:0005261">
    <property type="term" value="F:monoatomic cation channel activity"/>
    <property type="evidence" value="ECO:0007669"/>
    <property type="project" value="TreeGrafter"/>
</dbReference>
<evidence type="ECO:0000256" key="6">
    <source>
        <dbReference type="ARBA" id="ARBA00023136"/>
    </source>
</evidence>
<dbReference type="GO" id="GO:0005886">
    <property type="term" value="C:plasma membrane"/>
    <property type="evidence" value="ECO:0007669"/>
    <property type="project" value="TreeGrafter"/>
</dbReference>
<dbReference type="EMBL" id="JAFBMS010000008">
    <property type="protein sequence ID" value="KAG9350355.1"/>
    <property type="molecule type" value="Genomic_DNA"/>
</dbReference>
<feature type="non-terminal residue" evidence="8">
    <location>
        <position position="88"/>
    </location>
</feature>